<dbReference type="AlphaFoldDB" id="A0A840WCH3"/>
<accession>A0A840WCH3</accession>
<evidence type="ECO:0000313" key="1">
    <source>
        <dbReference type="EMBL" id="MBB5494699.1"/>
    </source>
</evidence>
<organism evidence="1 2">
    <name type="scientific">Nocardiopsis metallicus</name>
    <dbReference type="NCBI Taxonomy" id="179819"/>
    <lineage>
        <taxon>Bacteria</taxon>
        <taxon>Bacillati</taxon>
        <taxon>Actinomycetota</taxon>
        <taxon>Actinomycetes</taxon>
        <taxon>Streptosporangiales</taxon>
        <taxon>Nocardiopsidaceae</taxon>
        <taxon>Nocardiopsis</taxon>
    </lineage>
</organism>
<dbReference type="Proteomes" id="UP000579647">
    <property type="component" value="Unassembled WGS sequence"/>
</dbReference>
<sequence>MDQDIYTDADGHQWYPQPNGEYAMVLNARTTIPIHKVRYLYGPLKDTLDRDNQK</sequence>
<evidence type="ECO:0000313" key="2">
    <source>
        <dbReference type="Proteomes" id="UP000579647"/>
    </source>
</evidence>
<dbReference type="EMBL" id="JACHDO010000001">
    <property type="protein sequence ID" value="MBB5494699.1"/>
    <property type="molecule type" value="Genomic_DNA"/>
</dbReference>
<gene>
    <name evidence="1" type="ORF">HNR07_005836</name>
</gene>
<comment type="caution">
    <text evidence="1">The sequence shown here is derived from an EMBL/GenBank/DDBJ whole genome shotgun (WGS) entry which is preliminary data.</text>
</comment>
<reference evidence="1 2" key="1">
    <citation type="submission" date="2020-08" db="EMBL/GenBank/DDBJ databases">
        <title>Sequencing the genomes of 1000 actinobacteria strains.</title>
        <authorList>
            <person name="Klenk H.-P."/>
        </authorList>
    </citation>
    <scope>NUCLEOTIDE SEQUENCE [LARGE SCALE GENOMIC DNA]</scope>
    <source>
        <strain evidence="1 2">DSM 44598</strain>
    </source>
</reference>
<name>A0A840WCH3_9ACTN</name>
<keyword evidence="2" id="KW-1185">Reference proteome</keyword>
<protein>
    <submittedName>
        <fullName evidence="1">Uncharacterized protein</fullName>
    </submittedName>
</protein>
<proteinExistence type="predicted"/>
<dbReference type="RefSeq" id="WP_184368572.1">
    <property type="nucleotide sequence ID" value="NZ_BAAAKM010000063.1"/>
</dbReference>